<dbReference type="EMBL" id="SNRW01001518">
    <property type="protein sequence ID" value="KAA6396093.1"/>
    <property type="molecule type" value="Genomic_DNA"/>
</dbReference>
<evidence type="ECO:0000313" key="4">
    <source>
        <dbReference type="EMBL" id="KAA6396093.1"/>
    </source>
</evidence>
<accession>A0A5J4WMN0</accession>
<keyword evidence="1 2" id="KW-0728">SH3 domain</keyword>
<comment type="caution">
    <text evidence="4">The sequence shown here is derived from an EMBL/GenBank/DDBJ whole genome shotgun (WGS) entry which is preliminary data.</text>
</comment>
<dbReference type="AlphaFoldDB" id="A0A5J4WMN0"/>
<sequence length="188" mass="20751">MGQPFTQVFYSVSINPSPNGLVAIAGDTSVKFISSDGFAQIESSSLREVTVVGLNGWGKDNTPTEAVVVLVAPKLTLLCVGPGHVGVGMNNHACVCSYSIFSDAFELVHFKIFEIKKIYLEFRLSMSIPSIYFEAIVDYNGIERDTNYISVVKGDTLLLIMKDKEYFTVERKDGRVGKVPKTRSILRE</sequence>
<dbReference type="PROSITE" id="PS50002">
    <property type="entry name" value="SH3"/>
    <property type="match status" value="1"/>
</dbReference>
<reference evidence="4 5" key="1">
    <citation type="submission" date="2019-03" db="EMBL/GenBank/DDBJ databases">
        <title>Single cell metagenomics reveals metabolic interactions within the superorganism composed of flagellate Streblomastix strix and complex community of Bacteroidetes bacteria on its surface.</title>
        <authorList>
            <person name="Treitli S.C."/>
            <person name="Kolisko M."/>
            <person name="Husnik F."/>
            <person name="Keeling P."/>
            <person name="Hampl V."/>
        </authorList>
    </citation>
    <scope>NUCLEOTIDE SEQUENCE [LARGE SCALE GENOMIC DNA]</scope>
    <source>
        <strain evidence="4">ST1C</strain>
    </source>
</reference>
<dbReference type="InterPro" id="IPR001452">
    <property type="entry name" value="SH3_domain"/>
</dbReference>
<feature type="domain" description="SH3" evidence="3">
    <location>
        <begin position="128"/>
        <end position="188"/>
    </location>
</feature>
<protein>
    <recommendedName>
        <fullName evidence="3">SH3 domain-containing protein</fullName>
    </recommendedName>
</protein>
<proteinExistence type="predicted"/>
<name>A0A5J4WMN0_9EUKA</name>
<dbReference type="Gene3D" id="2.30.30.40">
    <property type="entry name" value="SH3 Domains"/>
    <property type="match status" value="1"/>
</dbReference>
<dbReference type="InterPro" id="IPR036028">
    <property type="entry name" value="SH3-like_dom_sf"/>
</dbReference>
<evidence type="ECO:0000256" key="1">
    <source>
        <dbReference type="ARBA" id="ARBA00022443"/>
    </source>
</evidence>
<evidence type="ECO:0000259" key="3">
    <source>
        <dbReference type="PROSITE" id="PS50002"/>
    </source>
</evidence>
<evidence type="ECO:0000313" key="5">
    <source>
        <dbReference type="Proteomes" id="UP000324800"/>
    </source>
</evidence>
<organism evidence="4 5">
    <name type="scientific">Streblomastix strix</name>
    <dbReference type="NCBI Taxonomy" id="222440"/>
    <lineage>
        <taxon>Eukaryota</taxon>
        <taxon>Metamonada</taxon>
        <taxon>Preaxostyla</taxon>
        <taxon>Oxymonadida</taxon>
        <taxon>Streblomastigidae</taxon>
        <taxon>Streblomastix</taxon>
    </lineage>
</organism>
<gene>
    <name evidence="4" type="ORF">EZS28_008381</name>
</gene>
<dbReference type="Proteomes" id="UP000324800">
    <property type="component" value="Unassembled WGS sequence"/>
</dbReference>
<evidence type="ECO:0000256" key="2">
    <source>
        <dbReference type="PROSITE-ProRule" id="PRU00192"/>
    </source>
</evidence>
<dbReference type="SUPFAM" id="SSF50044">
    <property type="entry name" value="SH3-domain"/>
    <property type="match status" value="1"/>
</dbReference>